<protein>
    <submittedName>
        <fullName evidence="1">Uncharacterized protein</fullName>
    </submittedName>
</protein>
<dbReference type="AlphaFoldDB" id="A0A9P8XTI8"/>
<dbReference type="EMBL" id="JAGTJQ010000012">
    <property type="protein sequence ID" value="KAH7016485.1"/>
    <property type="molecule type" value="Genomic_DNA"/>
</dbReference>
<organism evidence="1 2">
    <name type="scientific">Microdochium trichocladiopsis</name>
    <dbReference type="NCBI Taxonomy" id="1682393"/>
    <lineage>
        <taxon>Eukaryota</taxon>
        <taxon>Fungi</taxon>
        <taxon>Dikarya</taxon>
        <taxon>Ascomycota</taxon>
        <taxon>Pezizomycotina</taxon>
        <taxon>Sordariomycetes</taxon>
        <taxon>Xylariomycetidae</taxon>
        <taxon>Xylariales</taxon>
        <taxon>Microdochiaceae</taxon>
        <taxon>Microdochium</taxon>
    </lineage>
</organism>
<dbReference type="GeneID" id="70192466"/>
<evidence type="ECO:0000313" key="2">
    <source>
        <dbReference type="Proteomes" id="UP000756346"/>
    </source>
</evidence>
<reference evidence="1" key="1">
    <citation type="journal article" date="2021" name="Nat. Commun.">
        <title>Genetic determinants of endophytism in the Arabidopsis root mycobiome.</title>
        <authorList>
            <person name="Mesny F."/>
            <person name="Miyauchi S."/>
            <person name="Thiergart T."/>
            <person name="Pickel B."/>
            <person name="Atanasova L."/>
            <person name="Karlsson M."/>
            <person name="Huettel B."/>
            <person name="Barry K.W."/>
            <person name="Haridas S."/>
            <person name="Chen C."/>
            <person name="Bauer D."/>
            <person name="Andreopoulos W."/>
            <person name="Pangilinan J."/>
            <person name="LaButti K."/>
            <person name="Riley R."/>
            <person name="Lipzen A."/>
            <person name="Clum A."/>
            <person name="Drula E."/>
            <person name="Henrissat B."/>
            <person name="Kohler A."/>
            <person name="Grigoriev I.V."/>
            <person name="Martin F.M."/>
            <person name="Hacquard S."/>
        </authorList>
    </citation>
    <scope>NUCLEOTIDE SEQUENCE</scope>
    <source>
        <strain evidence="1">MPI-CAGE-CH-0230</strain>
    </source>
</reference>
<name>A0A9P8XTI8_9PEZI</name>
<proteinExistence type="predicted"/>
<dbReference type="RefSeq" id="XP_046006109.1">
    <property type="nucleotide sequence ID" value="XM_046162920.1"/>
</dbReference>
<accession>A0A9P8XTI8</accession>
<dbReference type="Proteomes" id="UP000756346">
    <property type="component" value="Unassembled WGS sequence"/>
</dbReference>
<keyword evidence="2" id="KW-1185">Reference proteome</keyword>
<comment type="caution">
    <text evidence="1">The sequence shown here is derived from an EMBL/GenBank/DDBJ whole genome shotgun (WGS) entry which is preliminary data.</text>
</comment>
<sequence>MADILHFEPTASLKELAGVAYQNCQNWRQDHHDPKQVNKSNLYKCDITTDHEEFVLAFLKQHRDHYVKWRVTYSPYMRGPYELRSGRVRFVQSNLTILPLGCDSNYGVKSRVLCEVEGTESVLDWVAGSGILIPVPFILSFSGGRLAFLVLELVPISQ</sequence>
<evidence type="ECO:0000313" key="1">
    <source>
        <dbReference type="EMBL" id="KAH7016485.1"/>
    </source>
</evidence>
<gene>
    <name evidence="1" type="ORF">B0I36DRAFT_46755</name>
</gene>